<dbReference type="PANTHER" id="PTHR30290">
    <property type="entry name" value="PERIPLASMIC BINDING COMPONENT OF ABC TRANSPORTER"/>
    <property type="match status" value="1"/>
</dbReference>
<evidence type="ECO:0000313" key="7">
    <source>
        <dbReference type="Proteomes" id="UP000325255"/>
    </source>
</evidence>
<dbReference type="Gene3D" id="3.40.190.10">
    <property type="entry name" value="Periplasmic binding protein-like II"/>
    <property type="match status" value="1"/>
</dbReference>
<dbReference type="InterPro" id="IPR039424">
    <property type="entry name" value="SBP_5"/>
</dbReference>
<evidence type="ECO:0000256" key="2">
    <source>
        <dbReference type="ARBA" id="ARBA00005695"/>
    </source>
</evidence>
<proteinExistence type="inferred from homology"/>
<comment type="similarity">
    <text evidence="2">Belongs to the bacterial solute-binding protein 5 family.</text>
</comment>
<organism evidence="6 7">
    <name type="scientific">Rhodovastum atsumiense</name>
    <dbReference type="NCBI Taxonomy" id="504468"/>
    <lineage>
        <taxon>Bacteria</taxon>
        <taxon>Pseudomonadati</taxon>
        <taxon>Pseudomonadota</taxon>
        <taxon>Alphaproteobacteria</taxon>
        <taxon>Acetobacterales</taxon>
        <taxon>Acetobacteraceae</taxon>
        <taxon>Rhodovastum</taxon>
    </lineage>
</organism>
<dbReference type="EMBL" id="VWPK01000041">
    <property type="protein sequence ID" value="KAA5609910.1"/>
    <property type="molecule type" value="Genomic_DNA"/>
</dbReference>
<evidence type="ECO:0000256" key="4">
    <source>
        <dbReference type="SAM" id="SignalP"/>
    </source>
</evidence>
<comment type="caution">
    <text evidence="6">The sequence shown here is derived from an EMBL/GenBank/DDBJ whole genome shotgun (WGS) entry which is preliminary data.</text>
</comment>
<keyword evidence="3 4" id="KW-0732">Signal</keyword>
<feature type="chain" id="PRO_5024441136" evidence="4">
    <location>
        <begin position="27"/>
        <end position="519"/>
    </location>
</feature>
<dbReference type="GO" id="GO:0030288">
    <property type="term" value="C:outer membrane-bounded periplasmic space"/>
    <property type="evidence" value="ECO:0007669"/>
    <property type="project" value="UniProtKB-ARBA"/>
</dbReference>
<evidence type="ECO:0000259" key="5">
    <source>
        <dbReference type="Pfam" id="PF00496"/>
    </source>
</evidence>
<dbReference type="OrthoDB" id="5894719at2"/>
<protein>
    <submittedName>
        <fullName evidence="6">Polyamine ABC transporter substrate-binding protein</fullName>
    </submittedName>
</protein>
<feature type="signal peptide" evidence="4">
    <location>
        <begin position="1"/>
        <end position="26"/>
    </location>
</feature>
<name>A0A5M6INS9_9PROT</name>
<feature type="domain" description="Solute-binding protein family 5" evidence="5">
    <location>
        <begin position="78"/>
        <end position="429"/>
    </location>
</feature>
<dbReference type="RefSeq" id="WP_150042977.1">
    <property type="nucleotide sequence ID" value="NZ_OW485601.1"/>
</dbReference>
<dbReference type="InterPro" id="IPR000914">
    <property type="entry name" value="SBP_5_dom"/>
</dbReference>
<dbReference type="AlphaFoldDB" id="A0A5M6INS9"/>
<evidence type="ECO:0000256" key="1">
    <source>
        <dbReference type="ARBA" id="ARBA00004418"/>
    </source>
</evidence>
<dbReference type="CDD" id="cd08508">
    <property type="entry name" value="PBP2_NikA_DppA_OppA_like_1"/>
    <property type="match status" value="1"/>
</dbReference>
<dbReference type="GO" id="GO:1904680">
    <property type="term" value="F:peptide transmembrane transporter activity"/>
    <property type="evidence" value="ECO:0007669"/>
    <property type="project" value="TreeGrafter"/>
</dbReference>
<evidence type="ECO:0000313" key="6">
    <source>
        <dbReference type="EMBL" id="KAA5609910.1"/>
    </source>
</evidence>
<dbReference type="Gene3D" id="3.10.105.10">
    <property type="entry name" value="Dipeptide-binding Protein, Domain 3"/>
    <property type="match status" value="1"/>
</dbReference>
<dbReference type="Proteomes" id="UP000325255">
    <property type="component" value="Unassembled WGS sequence"/>
</dbReference>
<dbReference type="PIRSF" id="PIRSF002741">
    <property type="entry name" value="MppA"/>
    <property type="match status" value="1"/>
</dbReference>
<dbReference type="GO" id="GO:0015833">
    <property type="term" value="P:peptide transport"/>
    <property type="evidence" value="ECO:0007669"/>
    <property type="project" value="TreeGrafter"/>
</dbReference>
<comment type="subcellular location">
    <subcellularLocation>
        <location evidence="1">Periplasm</location>
    </subcellularLocation>
</comment>
<dbReference type="GO" id="GO:0043190">
    <property type="term" value="C:ATP-binding cassette (ABC) transporter complex"/>
    <property type="evidence" value="ECO:0007669"/>
    <property type="project" value="InterPro"/>
</dbReference>
<keyword evidence="7" id="KW-1185">Reference proteome</keyword>
<reference evidence="6 7" key="1">
    <citation type="submission" date="2019-09" db="EMBL/GenBank/DDBJ databases">
        <title>Genome sequence of Rhodovastum atsumiense, a diverse member of the Acetobacteraceae family of non-sulfur purple photosynthetic bacteria.</title>
        <authorList>
            <person name="Meyer T."/>
            <person name="Kyndt J."/>
        </authorList>
    </citation>
    <scope>NUCLEOTIDE SEQUENCE [LARGE SCALE GENOMIC DNA]</scope>
    <source>
        <strain evidence="6 7">DSM 21279</strain>
    </source>
</reference>
<evidence type="ECO:0000256" key="3">
    <source>
        <dbReference type="ARBA" id="ARBA00022729"/>
    </source>
</evidence>
<dbReference type="Pfam" id="PF00496">
    <property type="entry name" value="SBP_bac_5"/>
    <property type="match status" value="1"/>
</dbReference>
<dbReference type="PROSITE" id="PS01040">
    <property type="entry name" value="SBP_BACTERIAL_5"/>
    <property type="match status" value="1"/>
</dbReference>
<gene>
    <name evidence="6" type="ORF">F1189_21695</name>
</gene>
<sequence length="519" mass="57216">MTFRAALLAAAFAVPFAATLPASAQAAPRTTLVVGMAAQDVGRLDPHFAVSTIDRTVVAWMFNGLVRFRPGSMSPTDIEPDLAERWEASADKTVWTFHLRHGVKFHGDYGEVTADDVVFSLQKAADPKRSAFSADYAAFDKVEAIDPYTVRITLKQQVPSLLGIVTNYAGGFIVSRKAVEALGDGFARAPIGSGPFAYASLTPNQSLELVAHKAYFRGAPKLERISYRFLPSTASRDLAFQNGELDLEFGMQDQTWVNRARKMPNAVVDVFEPGEEALLHLNMAQKPLDDIRVRQAIAYAINRPEILRWQGAEISRQPGSVIPIGNLGYTAENGLPQFNLNKAKQLLAEAGYPQGLTLKVIHTQLPNMLAQMQVVQAQLKRAGINLDLQVVEHATYHQMIRQDLSSIVSYTAARFPVADVYLTQFYHSRSTVKTPTAVTNFSHCTAADAEIDAARTEPDEKKQIALWQTAQRKIVTQLCAVPLIETLQAWVRRDSLDYGYTLKGSLSLGPVITETTHFK</sequence>
<dbReference type="InterPro" id="IPR023765">
    <property type="entry name" value="SBP_5_CS"/>
</dbReference>
<accession>A0A5M6INS9</accession>
<dbReference type="SUPFAM" id="SSF53850">
    <property type="entry name" value="Periplasmic binding protein-like II"/>
    <property type="match status" value="1"/>
</dbReference>
<dbReference type="InterPro" id="IPR030678">
    <property type="entry name" value="Peptide/Ni-bd"/>
</dbReference>